<dbReference type="Pfam" id="PF04056">
    <property type="entry name" value="Ssl1"/>
    <property type="match status" value="1"/>
</dbReference>
<dbReference type="GO" id="GO:0006351">
    <property type="term" value="P:DNA-templated transcription"/>
    <property type="evidence" value="ECO:0007669"/>
    <property type="project" value="InterPro"/>
</dbReference>
<evidence type="ECO:0000256" key="7">
    <source>
        <dbReference type="ARBA" id="ARBA00023015"/>
    </source>
</evidence>
<evidence type="ECO:0000256" key="6">
    <source>
        <dbReference type="ARBA" id="ARBA00022833"/>
    </source>
</evidence>
<evidence type="ECO:0000256" key="11">
    <source>
        <dbReference type="PIRNR" id="PIRNR015919"/>
    </source>
</evidence>
<dbReference type="GO" id="GO:0006289">
    <property type="term" value="P:nucleotide-excision repair"/>
    <property type="evidence" value="ECO:0007669"/>
    <property type="project" value="UniProtKB-UniRule"/>
</dbReference>
<keyword evidence="5" id="KW-0863">Zinc-finger</keyword>
<evidence type="ECO:0000256" key="5">
    <source>
        <dbReference type="ARBA" id="ARBA00022771"/>
    </source>
</evidence>
<evidence type="ECO:0000256" key="10">
    <source>
        <dbReference type="ARBA" id="ARBA00023242"/>
    </source>
</evidence>
<dbReference type="InterPro" id="IPR013087">
    <property type="entry name" value="Znf_C2H2_type"/>
</dbReference>
<keyword evidence="9" id="KW-0234">DNA repair</keyword>
<dbReference type="SUPFAM" id="SSF53300">
    <property type="entry name" value="vWA-like"/>
    <property type="match status" value="1"/>
</dbReference>
<evidence type="ECO:0000256" key="1">
    <source>
        <dbReference type="ARBA" id="ARBA00004123"/>
    </source>
</evidence>
<dbReference type="GO" id="GO:0006357">
    <property type="term" value="P:regulation of transcription by RNA polymerase II"/>
    <property type="evidence" value="ECO:0007669"/>
    <property type="project" value="TreeGrafter"/>
</dbReference>
<feature type="compositionally biased region" description="Low complexity" evidence="13">
    <location>
        <begin position="20"/>
        <end position="31"/>
    </location>
</feature>
<dbReference type="InterPro" id="IPR036465">
    <property type="entry name" value="vWFA_dom_sf"/>
</dbReference>
<dbReference type="SMART" id="SM01047">
    <property type="entry name" value="C1_4"/>
    <property type="match status" value="1"/>
</dbReference>
<dbReference type="PROSITE" id="PS00028">
    <property type="entry name" value="ZINC_FINGER_C2H2_1"/>
    <property type="match status" value="1"/>
</dbReference>
<evidence type="ECO:0000256" key="4">
    <source>
        <dbReference type="ARBA" id="ARBA00022763"/>
    </source>
</evidence>
<evidence type="ECO:0000256" key="13">
    <source>
        <dbReference type="SAM" id="MobiDB-lite"/>
    </source>
</evidence>
<protein>
    <recommendedName>
        <fullName evidence="11">General transcription factor IIH subunit</fullName>
    </recommendedName>
</protein>
<dbReference type="AlphaFoldDB" id="A0AAV9IRK0"/>
<dbReference type="SUPFAM" id="SSF57889">
    <property type="entry name" value="Cysteine-rich domain"/>
    <property type="match status" value="1"/>
</dbReference>
<feature type="region of interest" description="Disordered" evidence="13">
    <location>
        <begin position="306"/>
        <end position="327"/>
    </location>
</feature>
<dbReference type="GO" id="GO:0000439">
    <property type="term" value="C:transcription factor TFIIH core complex"/>
    <property type="evidence" value="ECO:0007669"/>
    <property type="project" value="InterPro"/>
</dbReference>
<dbReference type="GO" id="GO:0008270">
    <property type="term" value="F:zinc ion binding"/>
    <property type="evidence" value="ECO:0007669"/>
    <property type="project" value="UniProtKB-UniRule"/>
</dbReference>
<dbReference type="NCBIfam" id="TIGR00622">
    <property type="entry name" value="ssl1"/>
    <property type="match status" value="1"/>
</dbReference>
<keyword evidence="3 11" id="KW-0479">Metal-binding</keyword>
<gene>
    <name evidence="15" type="ORF">CDCA_CDCA02G0568</name>
</gene>
<comment type="similarity">
    <text evidence="2 11">Belongs to the GTF2H2 family.</text>
</comment>
<dbReference type="SMART" id="SM00327">
    <property type="entry name" value="VWA"/>
    <property type="match status" value="1"/>
</dbReference>
<keyword evidence="16" id="KW-1185">Reference proteome</keyword>
<keyword evidence="6 11" id="KW-0862">Zinc</keyword>
<name>A0AAV9IRK0_CYACA</name>
<dbReference type="Pfam" id="PF07975">
    <property type="entry name" value="C1_4"/>
    <property type="match status" value="1"/>
</dbReference>
<dbReference type="Gene3D" id="3.30.40.10">
    <property type="entry name" value="Zinc/RING finger domain, C3HC4 (zinc finger)"/>
    <property type="match status" value="1"/>
</dbReference>
<dbReference type="GO" id="GO:0005675">
    <property type="term" value="C:transcription factor TFIIH holo complex"/>
    <property type="evidence" value="ECO:0007669"/>
    <property type="project" value="UniProtKB-UniRule"/>
</dbReference>
<keyword evidence="4" id="KW-0227">DNA damage</keyword>
<feature type="zinc finger region" description="C4-type" evidence="12">
    <location>
        <begin position="365"/>
        <end position="382"/>
    </location>
</feature>
<evidence type="ECO:0000259" key="14">
    <source>
        <dbReference type="PROSITE" id="PS50234"/>
    </source>
</evidence>
<organism evidence="15 16">
    <name type="scientific">Cyanidium caldarium</name>
    <name type="common">Red alga</name>
    <dbReference type="NCBI Taxonomy" id="2771"/>
    <lineage>
        <taxon>Eukaryota</taxon>
        <taxon>Rhodophyta</taxon>
        <taxon>Bangiophyceae</taxon>
        <taxon>Cyanidiales</taxon>
        <taxon>Cyanidiaceae</taxon>
        <taxon>Cyanidium</taxon>
    </lineage>
</organism>
<dbReference type="InterPro" id="IPR004595">
    <property type="entry name" value="TFIIH_C1-like_dom"/>
</dbReference>
<accession>A0AAV9IRK0</accession>
<dbReference type="Gene3D" id="3.40.50.410">
    <property type="entry name" value="von Willebrand factor, type A domain"/>
    <property type="match status" value="1"/>
</dbReference>
<keyword evidence="10 11" id="KW-0539">Nucleus</keyword>
<dbReference type="InterPro" id="IPR046349">
    <property type="entry name" value="C1-like_sf"/>
</dbReference>
<evidence type="ECO:0000256" key="12">
    <source>
        <dbReference type="PIRSR" id="PIRSR015919-1"/>
    </source>
</evidence>
<comment type="caution">
    <text evidence="15">The sequence shown here is derived from an EMBL/GenBank/DDBJ whole genome shotgun (WGS) entry which is preliminary data.</text>
</comment>
<feature type="domain" description="VWFA" evidence="14">
    <location>
        <begin position="112"/>
        <end position="267"/>
    </location>
</feature>
<dbReference type="Proteomes" id="UP001301350">
    <property type="component" value="Unassembled WGS sequence"/>
</dbReference>
<sequence>MDSSDDDVLLSEEAYRRQQQRAGGRSAPAARIVSAASATAGSRPDYAWERRYERTWDVIQVDDVSGALVRTDQLQQQRQRHAQLEQWYREVWQRAAVGGVGGGGGHRGLIRYLVLVLDTSAAMRPGGQRSSAASRAFYDLKPNRWAALFSAARQLVRDYFDENAISQLALVALRDGLAHVLSDMSSSPRPHMEALQALEKGSGDGGGAASLQNGLEVARRLHAAVPRFGTREVLLLYGALSTCDPGDIHQTVEECAADGIRISIVGLAAEMHILRTACEKTGGVYRVPLHTEHFRELVRRHRVPPAGRIGRQRPGERNASATAKGVADDSTQVTLVCMGFPPRVARDAPQVAIDSRRAQRVGYACPRCRQWLADVPGTCILCGLTLTHAPQLARSYHHLFPAPRYVECAEAPAADGPSRSQPATDIWECFGCRRHLRRNRALCLQCTGRCGQRYCVECDQHVHQLLHNCPGCEALFASDTG</sequence>
<dbReference type="InterPro" id="IPR007198">
    <property type="entry name" value="Ssl1-like"/>
</dbReference>
<evidence type="ECO:0000256" key="2">
    <source>
        <dbReference type="ARBA" id="ARBA00006092"/>
    </source>
</evidence>
<comment type="subcellular location">
    <subcellularLocation>
        <location evidence="1 11">Nucleus</location>
    </subcellularLocation>
</comment>
<evidence type="ECO:0000256" key="8">
    <source>
        <dbReference type="ARBA" id="ARBA00023163"/>
    </source>
</evidence>
<evidence type="ECO:0000256" key="9">
    <source>
        <dbReference type="ARBA" id="ARBA00023204"/>
    </source>
</evidence>
<proteinExistence type="inferred from homology"/>
<dbReference type="InterPro" id="IPR013083">
    <property type="entry name" value="Znf_RING/FYVE/PHD"/>
</dbReference>
<evidence type="ECO:0000256" key="3">
    <source>
        <dbReference type="ARBA" id="ARBA00022723"/>
    </source>
</evidence>
<dbReference type="PANTHER" id="PTHR12695">
    <property type="entry name" value="GENERAL TRANSCRIPTION FACTOR IIH SUBUNIT 2"/>
    <property type="match status" value="1"/>
</dbReference>
<dbReference type="InterPro" id="IPR012170">
    <property type="entry name" value="TFIIH_SSL1/p44"/>
</dbReference>
<feature type="region of interest" description="Disordered" evidence="13">
    <location>
        <begin position="1"/>
        <end position="31"/>
    </location>
</feature>
<dbReference type="PIRSF" id="PIRSF015919">
    <property type="entry name" value="TFIIH_SSL1"/>
    <property type="match status" value="1"/>
</dbReference>
<feature type="compositionally biased region" description="Acidic residues" evidence="13">
    <location>
        <begin position="1"/>
        <end position="10"/>
    </location>
</feature>
<dbReference type="PANTHER" id="PTHR12695:SF2">
    <property type="entry name" value="GENERAL TRANSCRIPTION FACTOR IIH SUBUNIT 2-RELATED"/>
    <property type="match status" value="1"/>
</dbReference>
<dbReference type="InterPro" id="IPR002035">
    <property type="entry name" value="VWF_A"/>
</dbReference>
<keyword evidence="8 11" id="KW-0804">Transcription</keyword>
<keyword evidence="7 11" id="KW-0805">Transcription regulation</keyword>
<evidence type="ECO:0000313" key="16">
    <source>
        <dbReference type="Proteomes" id="UP001301350"/>
    </source>
</evidence>
<dbReference type="EMBL" id="JANCYW010000002">
    <property type="protein sequence ID" value="KAK4534543.1"/>
    <property type="molecule type" value="Genomic_DNA"/>
</dbReference>
<dbReference type="PROSITE" id="PS50234">
    <property type="entry name" value="VWFA"/>
    <property type="match status" value="1"/>
</dbReference>
<reference evidence="15 16" key="1">
    <citation type="submission" date="2022-07" db="EMBL/GenBank/DDBJ databases">
        <title>Genome-wide signatures of adaptation to extreme environments.</title>
        <authorList>
            <person name="Cho C.H."/>
            <person name="Yoon H.S."/>
        </authorList>
    </citation>
    <scope>NUCLEOTIDE SEQUENCE [LARGE SCALE GENOMIC DNA]</scope>
    <source>
        <strain evidence="15 16">DBV 063 E5</strain>
    </source>
</reference>
<evidence type="ECO:0000313" key="15">
    <source>
        <dbReference type="EMBL" id="KAK4534543.1"/>
    </source>
</evidence>